<feature type="non-terminal residue" evidence="2">
    <location>
        <position position="1"/>
    </location>
</feature>
<dbReference type="EMBL" id="CAJNNW010026598">
    <property type="protein sequence ID" value="CAE8686504.1"/>
    <property type="molecule type" value="Genomic_DNA"/>
</dbReference>
<evidence type="ECO:0000313" key="2">
    <source>
        <dbReference type="EMBL" id="CAE8686504.1"/>
    </source>
</evidence>
<evidence type="ECO:0000256" key="1">
    <source>
        <dbReference type="SAM" id="MobiDB-lite"/>
    </source>
</evidence>
<proteinExistence type="predicted"/>
<feature type="compositionally biased region" description="Basic and acidic residues" evidence="1">
    <location>
        <begin position="87"/>
        <end position="97"/>
    </location>
</feature>
<protein>
    <submittedName>
        <fullName evidence="2">Uncharacterized protein</fullName>
    </submittedName>
</protein>
<feature type="compositionally biased region" description="Acidic residues" evidence="1">
    <location>
        <begin position="70"/>
        <end position="86"/>
    </location>
</feature>
<organism evidence="2 3">
    <name type="scientific">Polarella glacialis</name>
    <name type="common">Dinoflagellate</name>
    <dbReference type="NCBI Taxonomy" id="89957"/>
    <lineage>
        <taxon>Eukaryota</taxon>
        <taxon>Sar</taxon>
        <taxon>Alveolata</taxon>
        <taxon>Dinophyceae</taxon>
        <taxon>Suessiales</taxon>
        <taxon>Suessiaceae</taxon>
        <taxon>Polarella</taxon>
    </lineage>
</organism>
<feature type="compositionally biased region" description="Basic residues" evidence="1">
    <location>
        <begin position="51"/>
        <end position="66"/>
    </location>
</feature>
<accession>A0A813JPS1</accession>
<name>A0A813JPS1_POLGL</name>
<dbReference type="Proteomes" id="UP000626109">
    <property type="component" value="Unassembled WGS sequence"/>
</dbReference>
<reference evidence="2" key="1">
    <citation type="submission" date="2021-02" db="EMBL/GenBank/DDBJ databases">
        <authorList>
            <person name="Dougan E. K."/>
            <person name="Rhodes N."/>
            <person name="Thang M."/>
            <person name="Chan C."/>
        </authorList>
    </citation>
    <scope>NUCLEOTIDE SEQUENCE</scope>
</reference>
<feature type="region of interest" description="Disordered" evidence="1">
    <location>
        <begin position="1"/>
        <end position="105"/>
    </location>
</feature>
<evidence type="ECO:0000313" key="3">
    <source>
        <dbReference type="Proteomes" id="UP000626109"/>
    </source>
</evidence>
<comment type="caution">
    <text evidence="2">The sequence shown here is derived from an EMBL/GenBank/DDBJ whole genome shotgun (WGS) entry which is preliminary data.</text>
</comment>
<dbReference type="AlphaFoldDB" id="A0A813JPS1"/>
<gene>
    <name evidence="2" type="ORF">PGLA2088_LOCUS25011</name>
</gene>
<sequence>CFVLTGERQATAQPLFLGFGPAAPPDGATRGGYALAKTGRTRARADDDHHHHNHQHHHQQHHHHHHRNDDDDNTDNNNDDDGDDDDSNKVSRAPESRKKCKNRHE</sequence>